<feature type="modified residue" description="4-aspartylphosphate" evidence="1">
    <location>
        <position position="63"/>
    </location>
</feature>
<dbReference type="GO" id="GO:0000160">
    <property type="term" value="P:phosphorelay signal transduction system"/>
    <property type="evidence" value="ECO:0007669"/>
    <property type="project" value="InterPro"/>
</dbReference>
<dbReference type="PANTHER" id="PTHR44520:SF2">
    <property type="entry name" value="RESPONSE REGULATOR RCP1"/>
    <property type="match status" value="1"/>
</dbReference>
<dbReference type="OrthoDB" id="7631574at2"/>
<dbReference type="PANTHER" id="PTHR44520">
    <property type="entry name" value="RESPONSE REGULATOR RCP1-RELATED"/>
    <property type="match status" value="1"/>
</dbReference>
<dbReference type="SMART" id="SM00448">
    <property type="entry name" value="REC"/>
    <property type="match status" value="1"/>
</dbReference>
<proteinExistence type="predicted"/>
<dbReference type="SUPFAM" id="SSF52172">
    <property type="entry name" value="CheY-like"/>
    <property type="match status" value="1"/>
</dbReference>
<dbReference type="GeneID" id="99986407"/>
<dbReference type="EMBL" id="FOIR01000001">
    <property type="protein sequence ID" value="SEW08679.1"/>
    <property type="molecule type" value="Genomic_DNA"/>
</dbReference>
<dbReference type="PROSITE" id="PS50110">
    <property type="entry name" value="RESPONSE_REGULATORY"/>
    <property type="match status" value="1"/>
</dbReference>
<accession>A0A1I0P395</accession>
<evidence type="ECO:0000313" key="4">
    <source>
        <dbReference type="Proteomes" id="UP000199437"/>
    </source>
</evidence>
<dbReference type="RefSeq" id="WP_090258052.1">
    <property type="nucleotide sequence ID" value="NZ_FOIR01000001.1"/>
</dbReference>
<evidence type="ECO:0000313" key="3">
    <source>
        <dbReference type="EMBL" id="SEW08679.1"/>
    </source>
</evidence>
<sequence>MNNFLEILIVEDNLEDFELLKRTLQEHSEQISVTNKTDVDEAIAHLQAEESKRKSKTNLIILDLGLPKESGLSLLEFVKSQKSLRQIPVIVLTSIGDYRDMLESYKNYSSCFIRKPQDLNEFSETAKAIVSFWSRVAILPNKNDYHV</sequence>
<feature type="domain" description="Response regulatory" evidence="2">
    <location>
        <begin position="6"/>
        <end position="130"/>
    </location>
</feature>
<name>A0A1I0P395_9BACT</name>
<keyword evidence="1" id="KW-0597">Phosphoprotein</keyword>
<dbReference type="Gene3D" id="3.40.50.2300">
    <property type="match status" value="1"/>
</dbReference>
<organism evidence="3 4">
    <name type="scientific">Roseivirga pacifica</name>
    <dbReference type="NCBI Taxonomy" id="1267423"/>
    <lineage>
        <taxon>Bacteria</taxon>
        <taxon>Pseudomonadati</taxon>
        <taxon>Bacteroidota</taxon>
        <taxon>Cytophagia</taxon>
        <taxon>Cytophagales</taxon>
        <taxon>Roseivirgaceae</taxon>
        <taxon>Roseivirga</taxon>
    </lineage>
</organism>
<dbReference type="Pfam" id="PF00072">
    <property type="entry name" value="Response_reg"/>
    <property type="match status" value="1"/>
</dbReference>
<dbReference type="InterPro" id="IPR011006">
    <property type="entry name" value="CheY-like_superfamily"/>
</dbReference>
<reference evidence="4" key="1">
    <citation type="submission" date="2016-10" db="EMBL/GenBank/DDBJ databases">
        <authorList>
            <person name="Varghese N."/>
            <person name="Submissions S."/>
        </authorList>
    </citation>
    <scope>NUCLEOTIDE SEQUENCE [LARGE SCALE GENOMIC DNA]</scope>
    <source>
        <strain evidence="4">CGMCC 1.12402</strain>
    </source>
</reference>
<dbReference type="AlphaFoldDB" id="A0A1I0P395"/>
<protein>
    <submittedName>
        <fullName evidence="3">Two-component system, unclassified family, response regulator</fullName>
    </submittedName>
</protein>
<evidence type="ECO:0000259" key="2">
    <source>
        <dbReference type="PROSITE" id="PS50110"/>
    </source>
</evidence>
<dbReference type="InterPro" id="IPR001789">
    <property type="entry name" value="Sig_transdc_resp-reg_receiver"/>
</dbReference>
<dbReference type="STRING" id="1267423.SAMN05216290_1684"/>
<keyword evidence="4" id="KW-1185">Reference proteome</keyword>
<dbReference type="Proteomes" id="UP000199437">
    <property type="component" value="Unassembled WGS sequence"/>
</dbReference>
<evidence type="ECO:0000256" key="1">
    <source>
        <dbReference type="PROSITE-ProRule" id="PRU00169"/>
    </source>
</evidence>
<gene>
    <name evidence="3" type="ORF">SAMN05216290_1684</name>
</gene>
<dbReference type="InterPro" id="IPR052893">
    <property type="entry name" value="TCS_response_regulator"/>
</dbReference>